<dbReference type="InterPro" id="IPR010982">
    <property type="entry name" value="Lambda_DNA-bd_dom_sf"/>
</dbReference>
<comment type="caution">
    <text evidence="4">The sequence shown here is derived from an EMBL/GenBank/DDBJ whole genome shotgun (WGS) entry which is preliminary data.</text>
</comment>
<protein>
    <recommendedName>
        <fullName evidence="3">Cytoskeleton protein RodZ-like C-terminal domain-containing protein</fullName>
    </recommendedName>
</protein>
<dbReference type="Gene3D" id="1.10.260.40">
    <property type="entry name" value="lambda repressor-like DNA-binding domains"/>
    <property type="match status" value="1"/>
</dbReference>
<dbReference type="Pfam" id="PF13413">
    <property type="entry name" value="HTH_25"/>
    <property type="match status" value="1"/>
</dbReference>
<dbReference type="InterPro" id="IPR025194">
    <property type="entry name" value="RodZ-like_C"/>
</dbReference>
<sequence>MHWEICLALVLTWSWLETDSNINYFFAPQMPMAFMQNRFAYSLPMTTLDSKETELELENPTKFLTEDDLTPENFGSYLKQKRNELGQSLEEVHKVIHVNIRVLRAFEANQFTNIEDFEAVYLRMYLKKYSHYLGIPDTIIDKRIFIDTAKQVNKAAKIVPIDDQVTTTKPRKSSSYASDSYLATNRRQPSKLRVLVFSLITLVIVACICVVVYQSSSFNNPQATVSEQTTVQTETRAQTSNAPTTVNNTEVNLPLQPGPAIVPNNAETATQEQAQEQEQAQTQQILAEDGTVIPESGLFVKFKGDVWTQVTQGKAGQPKVYKDGQTLTQPAGDFSVVFGNLTNIAYIYYNGQKIDITDATPKRMKFSAQGLVQ</sequence>
<evidence type="ECO:0000313" key="4">
    <source>
        <dbReference type="EMBL" id="RIY38963.1"/>
    </source>
</evidence>
<keyword evidence="2" id="KW-0812">Transmembrane</keyword>
<proteinExistence type="predicted"/>
<dbReference type="PANTHER" id="PTHR34475">
    <property type="match status" value="1"/>
</dbReference>
<accession>A0A3A1YL13</accession>
<reference evidence="4 5" key="1">
    <citation type="submission" date="2017-08" db="EMBL/GenBank/DDBJ databases">
        <title>Reclassification of Bisgaard taxon 37 and 44.</title>
        <authorList>
            <person name="Christensen H."/>
        </authorList>
    </citation>
    <scope>NUCLEOTIDE SEQUENCE [LARGE SCALE GENOMIC DNA]</scope>
    <source>
        <strain evidence="4 5">111</strain>
    </source>
</reference>
<keyword evidence="2" id="KW-1133">Transmembrane helix</keyword>
<gene>
    <name evidence="4" type="ORF">CKF58_03090</name>
</gene>
<dbReference type="GO" id="GO:0003677">
    <property type="term" value="F:DNA binding"/>
    <property type="evidence" value="ECO:0007669"/>
    <property type="project" value="InterPro"/>
</dbReference>
<evidence type="ECO:0000256" key="1">
    <source>
        <dbReference type="SAM" id="MobiDB-lite"/>
    </source>
</evidence>
<feature type="domain" description="Cytoskeleton protein RodZ-like C-terminal" evidence="3">
    <location>
        <begin position="300"/>
        <end position="362"/>
    </location>
</feature>
<dbReference type="PANTHER" id="PTHR34475:SF1">
    <property type="entry name" value="CYTOSKELETON PROTEIN RODZ"/>
    <property type="match status" value="1"/>
</dbReference>
<feature type="compositionally biased region" description="Polar residues" evidence="1">
    <location>
        <begin position="236"/>
        <end position="248"/>
    </location>
</feature>
<dbReference type="Pfam" id="PF13464">
    <property type="entry name" value="RodZ_C"/>
    <property type="match status" value="1"/>
</dbReference>
<keyword evidence="2" id="KW-0472">Membrane</keyword>
<dbReference type="EMBL" id="NRJG01000046">
    <property type="protein sequence ID" value="RIY38963.1"/>
    <property type="molecule type" value="Genomic_DNA"/>
</dbReference>
<dbReference type="AlphaFoldDB" id="A0A3A1YL13"/>
<evidence type="ECO:0000259" key="3">
    <source>
        <dbReference type="Pfam" id="PF13464"/>
    </source>
</evidence>
<dbReference type="Proteomes" id="UP000265916">
    <property type="component" value="Unassembled WGS sequence"/>
</dbReference>
<evidence type="ECO:0000256" key="2">
    <source>
        <dbReference type="SAM" id="Phobius"/>
    </source>
</evidence>
<evidence type="ECO:0000313" key="5">
    <source>
        <dbReference type="Proteomes" id="UP000265916"/>
    </source>
</evidence>
<feature type="region of interest" description="Disordered" evidence="1">
    <location>
        <begin position="229"/>
        <end position="248"/>
    </location>
</feature>
<feature type="transmembrane region" description="Helical" evidence="2">
    <location>
        <begin position="194"/>
        <end position="213"/>
    </location>
</feature>
<keyword evidence="5" id="KW-1185">Reference proteome</keyword>
<name>A0A3A1YL13_9GAMM</name>
<organism evidence="4 5">
    <name type="scientific">Psittacicella hinzii</name>
    <dbReference type="NCBI Taxonomy" id="2028575"/>
    <lineage>
        <taxon>Bacteria</taxon>
        <taxon>Pseudomonadati</taxon>
        <taxon>Pseudomonadota</taxon>
        <taxon>Gammaproteobacteria</taxon>
        <taxon>Pasteurellales</taxon>
        <taxon>Psittacicellaceae</taxon>
        <taxon>Psittacicella</taxon>
    </lineage>
</organism>
<dbReference type="InterPro" id="IPR050400">
    <property type="entry name" value="Bact_Cytoskel_RodZ"/>
</dbReference>